<dbReference type="EMBL" id="JBBNAF010000009">
    <property type="protein sequence ID" value="KAK9114061.1"/>
    <property type="molecule type" value="Genomic_DNA"/>
</dbReference>
<evidence type="ECO:0000256" key="1">
    <source>
        <dbReference type="ARBA" id="ARBA00001412"/>
    </source>
</evidence>
<dbReference type="Pfam" id="PF01301">
    <property type="entry name" value="Glyco_hydro_35"/>
    <property type="match status" value="1"/>
</dbReference>
<organism evidence="6 7">
    <name type="scientific">Stephania yunnanensis</name>
    <dbReference type="NCBI Taxonomy" id="152371"/>
    <lineage>
        <taxon>Eukaryota</taxon>
        <taxon>Viridiplantae</taxon>
        <taxon>Streptophyta</taxon>
        <taxon>Embryophyta</taxon>
        <taxon>Tracheophyta</taxon>
        <taxon>Spermatophyta</taxon>
        <taxon>Magnoliopsida</taxon>
        <taxon>Ranunculales</taxon>
        <taxon>Menispermaceae</taxon>
        <taxon>Menispermoideae</taxon>
        <taxon>Cissampelideae</taxon>
        <taxon>Stephania</taxon>
    </lineage>
</organism>
<feature type="domain" description="Glycoside hydrolase 35 catalytic" evidence="5">
    <location>
        <begin position="136"/>
        <end position="212"/>
    </location>
</feature>
<dbReference type="SUPFAM" id="SSF51445">
    <property type="entry name" value="(Trans)glycosidases"/>
    <property type="match status" value="1"/>
</dbReference>
<evidence type="ECO:0000313" key="6">
    <source>
        <dbReference type="EMBL" id="KAK9114061.1"/>
    </source>
</evidence>
<evidence type="ECO:0000256" key="4">
    <source>
        <dbReference type="SAM" id="MobiDB-lite"/>
    </source>
</evidence>
<dbReference type="EC" id="3.2.1.23" evidence="3"/>
<dbReference type="InterPro" id="IPR001944">
    <property type="entry name" value="Glycoside_Hdrlase_35"/>
</dbReference>
<accession>A0AAP0IFX2</accession>
<gene>
    <name evidence="6" type="ORF">Syun_020858</name>
</gene>
<proteinExistence type="inferred from homology"/>
<protein>
    <recommendedName>
        <fullName evidence="3">beta-galactosidase</fullName>
        <ecNumber evidence="3">3.2.1.23</ecNumber>
    </recommendedName>
</protein>
<comment type="caution">
    <text evidence="6">The sequence shown here is derived from an EMBL/GenBank/DDBJ whole genome shotgun (WGS) entry which is preliminary data.</text>
</comment>
<dbReference type="InterPro" id="IPR017853">
    <property type="entry name" value="GH"/>
</dbReference>
<dbReference type="Gene3D" id="3.20.20.80">
    <property type="entry name" value="Glycosidases"/>
    <property type="match status" value="1"/>
</dbReference>
<feature type="compositionally biased region" description="Polar residues" evidence="4">
    <location>
        <begin position="303"/>
        <end position="313"/>
    </location>
</feature>
<evidence type="ECO:0000259" key="5">
    <source>
        <dbReference type="Pfam" id="PF01301"/>
    </source>
</evidence>
<dbReference type="GO" id="GO:0004565">
    <property type="term" value="F:beta-galactosidase activity"/>
    <property type="evidence" value="ECO:0007669"/>
    <property type="project" value="UniProtKB-EC"/>
</dbReference>
<keyword evidence="7" id="KW-1185">Reference proteome</keyword>
<dbReference type="AlphaFoldDB" id="A0AAP0IFX2"/>
<sequence length="313" mass="35912">MDSWCVWGGTLVSPLVIEENGAFPFKTHLTMETEIDMQKFTAKIVDMMKREKLYASQGGPIILSQLWHLHRLGYGIELKSTIRNWGKLTDWLNVASFNGVAVVQNYLDRMGREEWAKQEELKWNAKLLKLYIGREKEMQKFTAKIVDMMKQEKLYASQGGPIIISQIQNEYGNVNSAYGAVVKPYIKWPASMATSLDTRVPWVMCQRSMPMIQDSEFIFFGSMFVFDESMLRLVEEQQQSCCSLQQLLLLLEPKEDPRAVHKRCPRSFLAMEGPSRTMERKGSWLCTRQSKEDQSGAVCPEEQGTTLPSLGRT</sequence>
<evidence type="ECO:0000313" key="7">
    <source>
        <dbReference type="Proteomes" id="UP001420932"/>
    </source>
</evidence>
<dbReference type="InterPro" id="IPR031330">
    <property type="entry name" value="Gly_Hdrlase_35_cat"/>
</dbReference>
<dbReference type="Proteomes" id="UP001420932">
    <property type="component" value="Unassembled WGS sequence"/>
</dbReference>
<evidence type="ECO:0000256" key="3">
    <source>
        <dbReference type="ARBA" id="ARBA00012756"/>
    </source>
</evidence>
<dbReference type="GO" id="GO:0005975">
    <property type="term" value="P:carbohydrate metabolic process"/>
    <property type="evidence" value="ECO:0007669"/>
    <property type="project" value="InterPro"/>
</dbReference>
<name>A0AAP0IFX2_9MAGN</name>
<comment type="catalytic activity">
    <reaction evidence="1">
        <text>Hydrolysis of terminal non-reducing beta-D-galactose residues in beta-D-galactosides.</text>
        <dbReference type="EC" id="3.2.1.23"/>
    </reaction>
</comment>
<reference evidence="6 7" key="1">
    <citation type="submission" date="2024-01" db="EMBL/GenBank/DDBJ databases">
        <title>Genome assemblies of Stephania.</title>
        <authorList>
            <person name="Yang L."/>
        </authorList>
    </citation>
    <scope>NUCLEOTIDE SEQUENCE [LARGE SCALE GENOMIC DNA]</scope>
    <source>
        <strain evidence="6">YNDBR</strain>
        <tissue evidence="6">Leaf</tissue>
    </source>
</reference>
<feature type="region of interest" description="Disordered" evidence="4">
    <location>
        <begin position="292"/>
        <end position="313"/>
    </location>
</feature>
<dbReference type="PANTHER" id="PTHR23421">
    <property type="entry name" value="BETA-GALACTOSIDASE RELATED"/>
    <property type="match status" value="1"/>
</dbReference>
<evidence type="ECO:0000256" key="2">
    <source>
        <dbReference type="ARBA" id="ARBA00009809"/>
    </source>
</evidence>
<comment type="similarity">
    <text evidence="2">Belongs to the glycosyl hydrolase 35 family.</text>
</comment>